<proteinExistence type="predicted"/>
<keyword evidence="3" id="KW-1185">Reference proteome</keyword>
<dbReference type="EnsemblPlants" id="AET6Gv20530500.6">
    <property type="protein sequence ID" value="AET6Gv20530500.6"/>
    <property type="gene ID" value="AET6Gv20530500"/>
</dbReference>
<sequence>GPIQGRLGSPEQKKHQTNCSPHLARSSPDPPLELPDPAAASFASSTIPCPSGAPPNAPAPSSSVRPPPAPLARRRTPPARGLPRPLRRAAAPASPVRCHPRLSGSHHHSSCRTPAVEVRIFYWIPLREHHAPFLGVRTTPDGALSRPSQRLVASRIRFRAKQVQKCVEALDVLKVSNPRLQTVVVTTKWETFDNSPPVTTKWEIFD</sequence>
<feature type="compositionally biased region" description="Low complexity" evidence="1">
    <location>
        <begin position="78"/>
        <end position="97"/>
    </location>
</feature>
<feature type="compositionally biased region" description="Basic residues" evidence="1">
    <location>
        <begin position="98"/>
        <end position="109"/>
    </location>
</feature>
<reference evidence="2" key="4">
    <citation type="submission" date="2019-03" db="UniProtKB">
        <authorList>
            <consortium name="EnsemblPlants"/>
        </authorList>
    </citation>
    <scope>IDENTIFICATION</scope>
</reference>
<protein>
    <submittedName>
        <fullName evidence="2">Uncharacterized protein</fullName>
    </submittedName>
</protein>
<reference evidence="2" key="5">
    <citation type="journal article" date="2021" name="G3 (Bethesda)">
        <title>Aegilops tauschii genome assembly Aet v5.0 features greater sequence contiguity and improved annotation.</title>
        <authorList>
            <person name="Wang L."/>
            <person name="Zhu T."/>
            <person name="Rodriguez J.C."/>
            <person name="Deal K.R."/>
            <person name="Dubcovsky J."/>
            <person name="McGuire P.E."/>
            <person name="Lux T."/>
            <person name="Spannagl M."/>
            <person name="Mayer K.F.X."/>
            <person name="Baldrich P."/>
            <person name="Meyers B.C."/>
            <person name="Huo N."/>
            <person name="Gu Y.Q."/>
            <person name="Zhou H."/>
            <person name="Devos K.M."/>
            <person name="Bennetzen J.L."/>
            <person name="Unver T."/>
            <person name="Budak H."/>
            <person name="Gulick P.J."/>
            <person name="Galiba G."/>
            <person name="Kalapos B."/>
            <person name="Nelson D.R."/>
            <person name="Li P."/>
            <person name="You F.M."/>
            <person name="Luo M.C."/>
            <person name="Dvorak J."/>
        </authorList>
    </citation>
    <scope>NUCLEOTIDE SEQUENCE [LARGE SCALE GENOMIC DNA]</scope>
    <source>
        <strain evidence="2">cv. AL8/78</strain>
    </source>
</reference>
<dbReference type="Gramene" id="AET6Gv20530500.6">
    <property type="protein sequence ID" value="AET6Gv20530500.6"/>
    <property type="gene ID" value="AET6Gv20530500"/>
</dbReference>
<reference evidence="3" key="2">
    <citation type="journal article" date="2017" name="Nat. Plants">
        <title>The Aegilops tauschii genome reveals multiple impacts of transposons.</title>
        <authorList>
            <person name="Zhao G."/>
            <person name="Zou C."/>
            <person name="Li K."/>
            <person name="Wang K."/>
            <person name="Li T."/>
            <person name="Gao L."/>
            <person name="Zhang X."/>
            <person name="Wang H."/>
            <person name="Yang Z."/>
            <person name="Liu X."/>
            <person name="Jiang W."/>
            <person name="Mao L."/>
            <person name="Kong X."/>
            <person name="Jiao Y."/>
            <person name="Jia J."/>
        </authorList>
    </citation>
    <scope>NUCLEOTIDE SEQUENCE [LARGE SCALE GENOMIC DNA]</scope>
    <source>
        <strain evidence="3">cv. AL8/78</strain>
    </source>
</reference>
<dbReference type="STRING" id="200361.A0A453NXF4"/>
<evidence type="ECO:0000313" key="2">
    <source>
        <dbReference type="EnsemblPlants" id="AET6Gv20530500.6"/>
    </source>
</evidence>
<name>A0A453NXF4_AEGTS</name>
<dbReference type="AlphaFoldDB" id="A0A453NXF4"/>
<reference evidence="2" key="3">
    <citation type="journal article" date="2017" name="Nature">
        <title>Genome sequence of the progenitor of the wheat D genome Aegilops tauschii.</title>
        <authorList>
            <person name="Luo M.C."/>
            <person name="Gu Y.Q."/>
            <person name="Puiu D."/>
            <person name="Wang H."/>
            <person name="Twardziok S.O."/>
            <person name="Deal K.R."/>
            <person name="Huo N."/>
            <person name="Zhu T."/>
            <person name="Wang L."/>
            <person name="Wang Y."/>
            <person name="McGuire P.E."/>
            <person name="Liu S."/>
            <person name="Long H."/>
            <person name="Ramasamy R.K."/>
            <person name="Rodriguez J.C."/>
            <person name="Van S.L."/>
            <person name="Yuan L."/>
            <person name="Wang Z."/>
            <person name="Xia Z."/>
            <person name="Xiao L."/>
            <person name="Anderson O.D."/>
            <person name="Ouyang S."/>
            <person name="Liang Y."/>
            <person name="Zimin A.V."/>
            <person name="Pertea G."/>
            <person name="Qi P."/>
            <person name="Bennetzen J.L."/>
            <person name="Dai X."/>
            <person name="Dawson M.W."/>
            <person name="Muller H.G."/>
            <person name="Kugler K."/>
            <person name="Rivarola-Duarte L."/>
            <person name="Spannagl M."/>
            <person name="Mayer K.F.X."/>
            <person name="Lu F.H."/>
            <person name="Bevan M.W."/>
            <person name="Leroy P."/>
            <person name="Li P."/>
            <person name="You F.M."/>
            <person name="Sun Q."/>
            <person name="Liu Z."/>
            <person name="Lyons E."/>
            <person name="Wicker T."/>
            <person name="Salzberg S.L."/>
            <person name="Devos K.M."/>
            <person name="Dvorak J."/>
        </authorList>
    </citation>
    <scope>NUCLEOTIDE SEQUENCE [LARGE SCALE GENOMIC DNA]</scope>
    <source>
        <strain evidence="2">cv. AL8/78</strain>
    </source>
</reference>
<evidence type="ECO:0000313" key="3">
    <source>
        <dbReference type="Proteomes" id="UP000015105"/>
    </source>
</evidence>
<organism evidence="2 3">
    <name type="scientific">Aegilops tauschii subsp. strangulata</name>
    <name type="common">Goatgrass</name>
    <dbReference type="NCBI Taxonomy" id="200361"/>
    <lineage>
        <taxon>Eukaryota</taxon>
        <taxon>Viridiplantae</taxon>
        <taxon>Streptophyta</taxon>
        <taxon>Embryophyta</taxon>
        <taxon>Tracheophyta</taxon>
        <taxon>Spermatophyta</taxon>
        <taxon>Magnoliopsida</taxon>
        <taxon>Liliopsida</taxon>
        <taxon>Poales</taxon>
        <taxon>Poaceae</taxon>
        <taxon>BOP clade</taxon>
        <taxon>Pooideae</taxon>
        <taxon>Triticodae</taxon>
        <taxon>Triticeae</taxon>
        <taxon>Triticinae</taxon>
        <taxon>Aegilops</taxon>
    </lineage>
</organism>
<accession>A0A453NXF4</accession>
<reference evidence="3" key="1">
    <citation type="journal article" date="2014" name="Science">
        <title>Ancient hybridizations among the ancestral genomes of bread wheat.</title>
        <authorList>
            <consortium name="International Wheat Genome Sequencing Consortium,"/>
            <person name="Marcussen T."/>
            <person name="Sandve S.R."/>
            <person name="Heier L."/>
            <person name="Spannagl M."/>
            <person name="Pfeifer M."/>
            <person name="Jakobsen K.S."/>
            <person name="Wulff B.B."/>
            <person name="Steuernagel B."/>
            <person name="Mayer K.F."/>
            <person name="Olsen O.A."/>
        </authorList>
    </citation>
    <scope>NUCLEOTIDE SEQUENCE [LARGE SCALE GENOMIC DNA]</scope>
    <source>
        <strain evidence="3">cv. AL8/78</strain>
    </source>
</reference>
<dbReference type="Proteomes" id="UP000015105">
    <property type="component" value="Chromosome 6D"/>
</dbReference>
<evidence type="ECO:0000256" key="1">
    <source>
        <dbReference type="SAM" id="MobiDB-lite"/>
    </source>
</evidence>
<feature type="region of interest" description="Disordered" evidence="1">
    <location>
        <begin position="1"/>
        <end position="109"/>
    </location>
</feature>